<feature type="region of interest" description="Disordered" evidence="5">
    <location>
        <begin position="197"/>
        <end position="231"/>
    </location>
</feature>
<dbReference type="PROSITE" id="PS01358">
    <property type="entry name" value="ZF_RANBP2_1"/>
    <property type="match status" value="1"/>
</dbReference>
<organism evidence="7 8">
    <name type="scientific">Cucumis melo var. makuwa</name>
    <name type="common">Oriental melon</name>
    <dbReference type="NCBI Taxonomy" id="1194695"/>
    <lineage>
        <taxon>Eukaryota</taxon>
        <taxon>Viridiplantae</taxon>
        <taxon>Streptophyta</taxon>
        <taxon>Embryophyta</taxon>
        <taxon>Tracheophyta</taxon>
        <taxon>Spermatophyta</taxon>
        <taxon>Magnoliopsida</taxon>
        <taxon>eudicotyledons</taxon>
        <taxon>Gunneridae</taxon>
        <taxon>Pentapetalae</taxon>
        <taxon>rosids</taxon>
        <taxon>fabids</taxon>
        <taxon>Cucurbitales</taxon>
        <taxon>Cucurbitaceae</taxon>
        <taxon>Benincaseae</taxon>
        <taxon>Cucumis</taxon>
    </lineage>
</organism>
<dbReference type="InterPro" id="IPR036443">
    <property type="entry name" value="Znf_RanBP2_sf"/>
</dbReference>
<dbReference type="GO" id="GO:0008270">
    <property type="term" value="F:zinc ion binding"/>
    <property type="evidence" value="ECO:0007669"/>
    <property type="project" value="UniProtKB-KW"/>
</dbReference>
<evidence type="ECO:0000259" key="6">
    <source>
        <dbReference type="PROSITE" id="PS50199"/>
    </source>
</evidence>
<protein>
    <submittedName>
        <fullName evidence="7">Putative E3 ubiquitin-protein ligase ARI8 isoform X1</fullName>
    </submittedName>
</protein>
<accession>A0A5D3DKE3</accession>
<dbReference type="Proteomes" id="UP000321947">
    <property type="component" value="Unassembled WGS sequence"/>
</dbReference>
<evidence type="ECO:0000256" key="1">
    <source>
        <dbReference type="ARBA" id="ARBA00022723"/>
    </source>
</evidence>
<sequence>MYQKDEQKNPKRKHSHKVFLTSAFQPLIIIRRFFTYKRSLECEEVYLVIIFCTKFQSQNEETCLIKICHFVGALEKLSDIQCQPQSQLKFISEAWLQIVECRRVLKWTYAYGYYLPEREHAKRQFFEYLQGEAESGLERLHQCAEKELHAYLNAADGPSKDFNEFRTKLAGLTSVTRNYFENLVRALENGLSDVDSHGTCSKTASSKSTGGCRSKGGKGKMSAFRGSGSSRNIDDTDHWSCEHCTFANLKSATFCQMCQQRR</sequence>
<keyword evidence="2 4" id="KW-0863">Zinc-finger</keyword>
<feature type="compositionally biased region" description="Polar residues" evidence="5">
    <location>
        <begin position="198"/>
        <end position="211"/>
    </location>
</feature>
<proteinExistence type="predicted"/>
<name>A0A5D3DKE3_CUCMM</name>
<dbReference type="Gene3D" id="1.20.120.1750">
    <property type="match status" value="1"/>
</dbReference>
<dbReference type="PROSITE" id="PS50199">
    <property type="entry name" value="ZF_RANBP2_2"/>
    <property type="match status" value="1"/>
</dbReference>
<evidence type="ECO:0000256" key="3">
    <source>
        <dbReference type="ARBA" id="ARBA00022833"/>
    </source>
</evidence>
<dbReference type="Gene3D" id="2.30.30.380">
    <property type="entry name" value="Zn-finger domain of Sec23/24"/>
    <property type="match status" value="1"/>
</dbReference>
<feature type="domain" description="RanBP2-type" evidence="6">
    <location>
        <begin position="235"/>
        <end position="262"/>
    </location>
</feature>
<comment type="caution">
    <text evidence="7">The sequence shown here is derived from an EMBL/GenBank/DDBJ whole genome shotgun (WGS) entry which is preliminary data.</text>
</comment>
<dbReference type="SUPFAM" id="SSF90209">
    <property type="entry name" value="Ran binding protein zinc finger-like"/>
    <property type="match status" value="1"/>
</dbReference>
<evidence type="ECO:0000256" key="2">
    <source>
        <dbReference type="ARBA" id="ARBA00022771"/>
    </source>
</evidence>
<reference evidence="7 8" key="1">
    <citation type="submission" date="2019-08" db="EMBL/GenBank/DDBJ databases">
        <title>Draft genome sequences of two oriental melons (Cucumis melo L. var makuwa).</title>
        <authorList>
            <person name="Kwon S.-Y."/>
        </authorList>
    </citation>
    <scope>NUCLEOTIDE SEQUENCE [LARGE SCALE GENOMIC DNA]</scope>
    <source>
        <strain evidence="8">cv. Chang Bougi</strain>
        <tissue evidence="7">Leaf</tissue>
    </source>
</reference>
<keyword evidence="1" id="KW-0479">Metal-binding</keyword>
<evidence type="ECO:0000256" key="5">
    <source>
        <dbReference type="SAM" id="MobiDB-lite"/>
    </source>
</evidence>
<dbReference type="EMBL" id="SSTD01004278">
    <property type="protein sequence ID" value="TYK23880.1"/>
    <property type="molecule type" value="Genomic_DNA"/>
</dbReference>
<keyword evidence="3" id="KW-0862">Zinc</keyword>
<dbReference type="AlphaFoldDB" id="A0A5D3DKE3"/>
<evidence type="ECO:0000313" key="7">
    <source>
        <dbReference type="EMBL" id="TYK23880.1"/>
    </source>
</evidence>
<evidence type="ECO:0000256" key="4">
    <source>
        <dbReference type="PROSITE-ProRule" id="PRU00322"/>
    </source>
</evidence>
<dbReference type="SMART" id="SM00547">
    <property type="entry name" value="ZnF_RBZ"/>
    <property type="match status" value="1"/>
</dbReference>
<evidence type="ECO:0000313" key="8">
    <source>
        <dbReference type="Proteomes" id="UP000321947"/>
    </source>
</evidence>
<gene>
    <name evidence="7" type="ORF">E5676_scaffold419G00580</name>
</gene>
<dbReference type="InterPro" id="IPR001876">
    <property type="entry name" value="Znf_RanBP2"/>
</dbReference>